<dbReference type="GO" id="GO:0046872">
    <property type="term" value="F:metal ion binding"/>
    <property type="evidence" value="ECO:0007669"/>
    <property type="project" value="UniProtKB-KW"/>
</dbReference>
<dbReference type="PANTHER" id="PTHR12001">
    <property type="entry name" value="GERANYLGERANYL PYROPHOSPHATE SYNTHASE"/>
    <property type="match status" value="1"/>
</dbReference>
<dbReference type="SUPFAM" id="SSF48576">
    <property type="entry name" value="Terpenoid synthases"/>
    <property type="match status" value="1"/>
</dbReference>
<evidence type="ECO:0000256" key="9">
    <source>
        <dbReference type="ARBA" id="ARBA00072473"/>
    </source>
</evidence>
<reference evidence="13 14" key="1">
    <citation type="submission" date="2020-08" db="EMBL/GenBank/DDBJ databases">
        <title>Genomic Encyclopedia of Type Strains, Phase IV (KMG-IV): sequencing the most valuable type-strain genomes for metagenomic binning, comparative biology and taxonomic classification.</title>
        <authorList>
            <person name="Goeker M."/>
        </authorList>
    </citation>
    <scope>NUCLEOTIDE SEQUENCE [LARGE SCALE GENOMIC DNA]</scope>
    <source>
        <strain evidence="13 14">DSM 102238</strain>
    </source>
</reference>
<comment type="function">
    <text evidence="7">Supplies octaprenyl diphosphate, the precursor for the side chain of the isoprenoid quinones ubiquinone and menaquinone.</text>
</comment>
<accession>A0A7W6EAG8</accession>
<organism evidence="13 14">
    <name type="scientific">Aureimonas pseudogalii</name>
    <dbReference type="NCBI Taxonomy" id="1744844"/>
    <lineage>
        <taxon>Bacteria</taxon>
        <taxon>Pseudomonadati</taxon>
        <taxon>Pseudomonadota</taxon>
        <taxon>Alphaproteobacteria</taxon>
        <taxon>Hyphomicrobiales</taxon>
        <taxon>Aurantimonadaceae</taxon>
        <taxon>Aureimonas</taxon>
    </lineage>
</organism>
<evidence type="ECO:0000256" key="1">
    <source>
        <dbReference type="ARBA" id="ARBA00001946"/>
    </source>
</evidence>
<dbReference type="EC" id="2.5.1.90" evidence="8"/>
<evidence type="ECO:0000256" key="8">
    <source>
        <dbReference type="ARBA" id="ARBA00066511"/>
    </source>
</evidence>
<evidence type="ECO:0000256" key="6">
    <source>
        <dbReference type="ARBA" id="ARBA00051506"/>
    </source>
</evidence>
<dbReference type="Gene3D" id="1.10.600.10">
    <property type="entry name" value="Farnesyl Diphosphate Synthase"/>
    <property type="match status" value="1"/>
</dbReference>
<dbReference type="CDD" id="cd00685">
    <property type="entry name" value="Trans_IPPS_HT"/>
    <property type="match status" value="1"/>
</dbReference>
<sequence>MSLANAVGQNRPVASIDPILGLTRADMDRVNALILSMAGSNVELIPEIADHLISSGGKRLRPMLTLASAQAFGYRGEGHVKLAASVEFLHTATLLHDDVVDESDLRRGRQTARTIWGNQASVLVGDYLLGQAFKMMVEVGSMRALAILSNASAVIAEGEVWQLSAAKQMSTTEADYLAVIEAKTAALFAAAAEVGPVIAEAGDEAARAMAAYGLNLGLAFQLVDDVLDYDGSAAALGKNVGDDFREGKITLPVILAYAAGAENERAFWRGALEDGGNDDAALVRARQLLEQHGALDATKARARHYGHAAAEALRAIPPSESREALHAVVEFCIERIN</sequence>
<comment type="cofactor">
    <cofactor evidence="1">
        <name>Mg(2+)</name>
        <dbReference type="ChEBI" id="CHEBI:18420"/>
    </cofactor>
</comment>
<dbReference type="AlphaFoldDB" id="A0A7W6EAG8"/>
<dbReference type="SFLD" id="SFLDS00005">
    <property type="entry name" value="Isoprenoid_Synthase_Type_I"/>
    <property type="match status" value="1"/>
</dbReference>
<keyword evidence="3 12" id="KW-0808">Transferase</keyword>
<dbReference type="FunFam" id="1.10.600.10:FF:000002">
    <property type="entry name" value="Octaprenyl diphosphate synthase"/>
    <property type="match status" value="1"/>
</dbReference>
<keyword evidence="4" id="KW-0479">Metal-binding</keyword>
<keyword evidence="5" id="KW-0460">Magnesium</keyword>
<dbReference type="PROSITE" id="PS00723">
    <property type="entry name" value="POLYPRENYL_SYNTHASE_1"/>
    <property type="match status" value="1"/>
</dbReference>
<evidence type="ECO:0000256" key="11">
    <source>
        <dbReference type="ARBA" id="ARBA00083124"/>
    </source>
</evidence>
<comment type="catalytic activity">
    <reaction evidence="6">
        <text>5 isopentenyl diphosphate + (2E,6E)-farnesyl diphosphate = all-trans-octaprenyl diphosphate + 5 diphosphate</text>
        <dbReference type="Rhea" id="RHEA:27798"/>
        <dbReference type="ChEBI" id="CHEBI:33019"/>
        <dbReference type="ChEBI" id="CHEBI:57711"/>
        <dbReference type="ChEBI" id="CHEBI:128769"/>
        <dbReference type="ChEBI" id="CHEBI:175763"/>
        <dbReference type="EC" id="2.5.1.90"/>
    </reaction>
</comment>
<evidence type="ECO:0000313" key="14">
    <source>
        <dbReference type="Proteomes" id="UP000542776"/>
    </source>
</evidence>
<evidence type="ECO:0000256" key="4">
    <source>
        <dbReference type="ARBA" id="ARBA00022723"/>
    </source>
</evidence>
<evidence type="ECO:0000256" key="2">
    <source>
        <dbReference type="ARBA" id="ARBA00006706"/>
    </source>
</evidence>
<protein>
    <recommendedName>
        <fullName evidence="9">Octaprenyl diphosphate synthase</fullName>
        <ecNumber evidence="8">2.5.1.90</ecNumber>
    </recommendedName>
    <alternativeName>
        <fullName evidence="11">All-trans-octaprenyl-diphosphate synthase</fullName>
    </alternativeName>
    <alternativeName>
        <fullName evidence="10">Octaprenyl pyrophosphate synthase</fullName>
    </alternativeName>
</protein>
<dbReference type="Proteomes" id="UP000542776">
    <property type="component" value="Unassembled WGS sequence"/>
</dbReference>
<dbReference type="InterPro" id="IPR000092">
    <property type="entry name" value="Polyprenyl_synt"/>
</dbReference>
<dbReference type="GO" id="GO:0008299">
    <property type="term" value="P:isoprenoid biosynthetic process"/>
    <property type="evidence" value="ECO:0007669"/>
    <property type="project" value="InterPro"/>
</dbReference>
<dbReference type="InterPro" id="IPR033749">
    <property type="entry name" value="Polyprenyl_synt_CS"/>
</dbReference>
<evidence type="ECO:0000313" key="13">
    <source>
        <dbReference type="EMBL" id="MBB3996446.1"/>
    </source>
</evidence>
<evidence type="ECO:0000256" key="3">
    <source>
        <dbReference type="ARBA" id="ARBA00022679"/>
    </source>
</evidence>
<dbReference type="GO" id="GO:0106350">
    <property type="term" value="F:all-trans-octaprenyl-diphosphate synthase activity"/>
    <property type="evidence" value="ECO:0007669"/>
    <property type="project" value="UniProtKB-EC"/>
</dbReference>
<dbReference type="PROSITE" id="PS00444">
    <property type="entry name" value="POLYPRENYL_SYNTHASE_2"/>
    <property type="match status" value="1"/>
</dbReference>
<evidence type="ECO:0000256" key="10">
    <source>
        <dbReference type="ARBA" id="ARBA00079637"/>
    </source>
</evidence>
<evidence type="ECO:0000256" key="12">
    <source>
        <dbReference type="RuleBase" id="RU004466"/>
    </source>
</evidence>
<evidence type="ECO:0000256" key="7">
    <source>
        <dbReference type="ARBA" id="ARBA00055029"/>
    </source>
</evidence>
<gene>
    <name evidence="13" type="ORF">GGR04_000267</name>
</gene>
<dbReference type="EMBL" id="JACIEK010000001">
    <property type="protein sequence ID" value="MBB3996446.1"/>
    <property type="molecule type" value="Genomic_DNA"/>
</dbReference>
<dbReference type="InterPro" id="IPR008949">
    <property type="entry name" value="Isoprenoid_synthase_dom_sf"/>
</dbReference>
<dbReference type="PANTHER" id="PTHR12001:SF69">
    <property type="entry name" value="ALL TRANS-POLYPRENYL-DIPHOSPHATE SYNTHASE PDSS1"/>
    <property type="match status" value="1"/>
</dbReference>
<comment type="caution">
    <text evidence="13">The sequence shown here is derived from an EMBL/GenBank/DDBJ whole genome shotgun (WGS) entry which is preliminary data.</text>
</comment>
<dbReference type="Pfam" id="PF00348">
    <property type="entry name" value="polyprenyl_synt"/>
    <property type="match status" value="1"/>
</dbReference>
<proteinExistence type="inferred from homology"/>
<name>A0A7W6EAG8_9HYPH</name>
<keyword evidence="14" id="KW-1185">Reference proteome</keyword>
<evidence type="ECO:0000256" key="5">
    <source>
        <dbReference type="ARBA" id="ARBA00022842"/>
    </source>
</evidence>
<comment type="similarity">
    <text evidence="2 12">Belongs to the FPP/GGPP synthase family.</text>
</comment>
<dbReference type="RefSeq" id="WP_312857378.1">
    <property type="nucleotide sequence ID" value="NZ_JACIEK010000001.1"/>
</dbReference>